<dbReference type="OrthoDB" id="9154586at2"/>
<keyword evidence="1" id="KW-1133">Transmembrane helix</keyword>
<evidence type="ECO:0000313" key="3">
    <source>
        <dbReference type="Proteomes" id="UP000183649"/>
    </source>
</evidence>
<dbReference type="RefSeq" id="WP_055451841.1">
    <property type="nucleotide sequence ID" value="NZ_CYHF01000018.1"/>
</dbReference>
<keyword evidence="1" id="KW-0812">Transmembrane</keyword>
<reference evidence="3" key="1">
    <citation type="submission" date="2015-08" db="EMBL/GenBank/DDBJ databases">
        <authorList>
            <person name="Varghese N."/>
        </authorList>
    </citation>
    <scope>NUCLEOTIDE SEQUENCE [LARGE SCALE GENOMIC DNA]</scope>
    <source>
        <strain evidence="3">DSM 18181</strain>
    </source>
</reference>
<dbReference type="EMBL" id="CYHF01000018">
    <property type="protein sequence ID" value="CUB00857.1"/>
    <property type="molecule type" value="Genomic_DNA"/>
</dbReference>
<accession>A0A0K6IBZ3</accession>
<gene>
    <name evidence="2" type="ORF">Ga0061069_11823</name>
</gene>
<keyword evidence="3" id="KW-1185">Reference proteome</keyword>
<sequence>MTSPKIETAVLTLPTLLRINAAIGAGFGLLSALLTAIVKWRDFNALELLAILPGTVFFNTLAVLFATLVGYWLYRWLAERQRWSLHHLHTRPTHPHTSA</sequence>
<name>A0A0K6IBZ3_9BURK</name>
<dbReference type="STRING" id="339866.GCA_001418255_03062"/>
<organism evidence="2 3">
    <name type="scientific">Thiomonas bhubaneswarensis</name>
    <dbReference type="NCBI Taxonomy" id="339866"/>
    <lineage>
        <taxon>Bacteria</taxon>
        <taxon>Pseudomonadati</taxon>
        <taxon>Pseudomonadota</taxon>
        <taxon>Betaproteobacteria</taxon>
        <taxon>Burkholderiales</taxon>
        <taxon>Thiomonas</taxon>
    </lineage>
</organism>
<keyword evidence="1" id="KW-0472">Membrane</keyword>
<feature type="transmembrane region" description="Helical" evidence="1">
    <location>
        <begin position="21"/>
        <end position="38"/>
    </location>
</feature>
<dbReference type="Proteomes" id="UP000183649">
    <property type="component" value="Unassembled WGS sequence"/>
</dbReference>
<evidence type="ECO:0000256" key="1">
    <source>
        <dbReference type="SAM" id="Phobius"/>
    </source>
</evidence>
<protein>
    <submittedName>
        <fullName evidence="2">Uncharacterized protein</fullName>
    </submittedName>
</protein>
<evidence type="ECO:0000313" key="2">
    <source>
        <dbReference type="EMBL" id="CUB00857.1"/>
    </source>
</evidence>
<proteinExistence type="predicted"/>
<feature type="transmembrane region" description="Helical" evidence="1">
    <location>
        <begin position="50"/>
        <end position="74"/>
    </location>
</feature>
<dbReference type="AlphaFoldDB" id="A0A0K6IBZ3"/>